<evidence type="ECO:0000256" key="2">
    <source>
        <dbReference type="SAM" id="MobiDB-lite"/>
    </source>
</evidence>
<dbReference type="PANTHER" id="PTHR13452">
    <property type="entry name" value="THUMP DOMAIN CONTAINING PROTEIN 1-RELATED"/>
    <property type="match status" value="1"/>
</dbReference>
<evidence type="ECO:0000256" key="1">
    <source>
        <dbReference type="PROSITE-ProRule" id="PRU00529"/>
    </source>
</evidence>
<dbReference type="FunCoup" id="J3NVC4">
    <property type="interactions" value="847"/>
</dbReference>
<dbReference type="PROSITE" id="PS51165">
    <property type="entry name" value="THUMP"/>
    <property type="match status" value="1"/>
</dbReference>
<dbReference type="HOGENOM" id="CLU_039352_2_0_1"/>
<dbReference type="STRING" id="644352.J3NVC4"/>
<dbReference type="GO" id="GO:0006400">
    <property type="term" value="P:tRNA modification"/>
    <property type="evidence" value="ECO:0007669"/>
    <property type="project" value="InterPro"/>
</dbReference>
<dbReference type="SUPFAM" id="SSF143437">
    <property type="entry name" value="THUMP domain-like"/>
    <property type="match status" value="1"/>
</dbReference>
<dbReference type="EMBL" id="GL385397">
    <property type="protein sequence ID" value="EJT75300.1"/>
    <property type="molecule type" value="Genomic_DNA"/>
</dbReference>
<feature type="region of interest" description="Disordered" evidence="2">
    <location>
        <begin position="205"/>
        <end position="230"/>
    </location>
</feature>
<reference evidence="4" key="3">
    <citation type="submission" date="2010-09" db="EMBL/GenBank/DDBJ databases">
        <title>Annotation of Gaeumannomyces graminis var. tritici R3-111a-1.</title>
        <authorList>
            <consortium name="The Broad Institute Genome Sequencing Platform"/>
            <person name="Ma L.-J."/>
            <person name="Dead R."/>
            <person name="Young S.K."/>
            <person name="Zeng Q."/>
            <person name="Gargeya S."/>
            <person name="Fitzgerald M."/>
            <person name="Haas B."/>
            <person name="Abouelleil A."/>
            <person name="Alvarado L."/>
            <person name="Arachchi H.M."/>
            <person name="Berlin A."/>
            <person name="Brown A."/>
            <person name="Chapman S.B."/>
            <person name="Chen Z."/>
            <person name="Dunbar C."/>
            <person name="Freedman E."/>
            <person name="Gearin G."/>
            <person name="Gellesch M."/>
            <person name="Goldberg J."/>
            <person name="Griggs A."/>
            <person name="Gujja S."/>
            <person name="Heiman D."/>
            <person name="Howarth C."/>
            <person name="Larson L."/>
            <person name="Lui A."/>
            <person name="MacDonald P.J.P."/>
            <person name="Mehta T."/>
            <person name="Montmayeur A."/>
            <person name="Murphy C."/>
            <person name="Neiman D."/>
            <person name="Pearson M."/>
            <person name="Priest M."/>
            <person name="Roberts A."/>
            <person name="Saif S."/>
            <person name="Shea T."/>
            <person name="Shenoy N."/>
            <person name="Sisk P."/>
            <person name="Stolte C."/>
            <person name="Sykes S."/>
            <person name="Yandava C."/>
            <person name="Wortman J."/>
            <person name="Nusbaum C."/>
            <person name="Birren B."/>
        </authorList>
    </citation>
    <scope>NUCLEOTIDE SEQUENCE</scope>
    <source>
        <strain evidence="4">R3-111a-1</strain>
    </source>
</reference>
<proteinExistence type="predicted"/>
<dbReference type="EnsemblFungi" id="EJT75300">
    <property type="protein sequence ID" value="EJT75300"/>
    <property type="gene ID" value="GGTG_05237"/>
</dbReference>
<feature type="compositionally biased region" description="Polar residues" evidence="2">
    <location>
        <begin position="326"/>
        <end position="337"/>
    </location>
</feature>
<dbReference type="eggNOG" id="KOG3943">
    <property type="taxonomic scope" value="Eukaryota"/>
</dbReference>
<dbReference type="VEuPathDB" id="FungiDB:GGTG_05237"/>
<dbReference type="InterPro" id="IPR040183">
    <property type="entry name" value="THUMPD1-like"/>
</dbReference>
<evidence type="ECO:0000313" key="5">
    <source>
        <dbReference type="EnsemblFungi" id="EJT75300"/>
    </source>
</evidence>
<feature type="region of interest" description="Disordered" evidence="2">
    <location>
        <begin position="312"/>
        <end position="347"/>
    </location>
</feature>
<dbReference type="AlphaFoldDB" id="J3NVC4"/>
<feature type="region of interest" description="Disordered" evidence="2">
    <location>
        <begin position="1"/>
        <end position="42"/>
    </location>
</feature>
<reference evidence="4" key="2">
    <citation type="submission" date="2010-07" db="EMBL/GenBank/DDBJ databases">
        <authorList>
            <consortium name="The Broad Institute Genome Sequencing Platform"/>
            <consortium name="Broad Institute Genome Sequencing Center for Infectious Disease"/>
            <person name="Ma L.-J."/>
            <person name="Dead R."/>
            <person name="Young S."/>
            <person name="Zeng Q."/>
            <person name="Koehrsen M."/>
            <person name="Alvarado L."/>
            <person name="Berlin A."/>
            <person name="Chapman S.B."/>
            <person name="Chen Z."/>
            <person name="Freedman E."/>
            <person name="Gellesch M."/>
            <person name="Goldberg J."/>
            <person name="Griggs A."/>
            <person name="Gujja S."/>
            <person name="Heilman E.R."/>
            <person name="Heiman D."/>
            <person name="Hepburn T."/>
            <person name="Howarth C."/>
            <person name="Jen D."/>
            <person name="Larson L."/>
            <person name="Mehta T."/>
            <person name="Neiman D."/>
            <person name="Pearson M."/>
            <person name="Roberts A."/>
            <person name="Saif S."/>
            <person name="Shea T."/>
            <person name="Shenoy N."/>
            <person name="Sisk P."/>
            <person name="Stolte C."/>
            <person name="Sykes S."/>
            <person name="Walk T."/>
            <person name="White J."/>
            <person name="Yandava C."/>
            <person name="Haas B."/>
            <person name="Nusbaum C."/>
            <person name="Birren B."/>
        </authorList>
    </citation>
    <scope>NUCLEOTIDE SEQUENCE</scope>
    <source>
        <strain evidence="4">R3-111a-1</strain>
    </source>
</reference>
<reference evidence="5" key="5">
    <citation type="submission" date="2018-04" db="UniProtKB">
        <authorList>
            <consortium name="EnsemblFungi"/>
        </authorList>
    </citation>
    <scope>IDENTIFICATION</scope>
    <source>
        <strain evidence="5">R3-111a-1</strain>
    </source>
</reference>
<dbReference type="OrthoDB" id="367221at2759"/>
<reference evidence="5" key="4">
    <citation type="journal article" date="2015" name="G3 (Bethesda)">
        <title>Genome sequences of three phytopathogenic species of the Magnaporthaceae family of fungi.</title>
        <authorList>
            <person name="Okagaki L.H."/>
            <person name="Nunes C.C."/>
            <person name="Sailsbery J."/>
            <person name="Clay B."/>
            <person name="Brown D."/>
            <person name="John T."/>
            <person name="Oh Y."/>
            <person name="Young N."/>
            <person name="Fitzgerald M."/>
            <person name="Haas B.J."/>
            <person name="Zeng Q."/>
            <person name="Young S."/>
            <person name="Adiconis X."/>
            <person name="Fan L."/>
            <person name="Levin J.Z."/>
            <person name="Mitchell T.K."/>
            <person name="Okubara P.A."/>
            <person name="Farman M.L."/>
            <person name="Kohn L.M."/>
            <person name="Birren B."/>
            <person name="Ma L.-J."/>
            <person name="Dean R.A."/>
        </authorList>
    </citation>
    <scope>NUCLEOTIDE SEQUENCE</scope>
    <source>
        <strain evidence="5">R3-111a-1</strain>
    </source>
</reference>
<dbReference type="InterPro" id="IPR004114">
    <property type="entry name" value="THUMP_dom"/>
</dbReference>
<keyword evidence="1" id="KW-0694">RNA-binding</keyword>
<evidence type="ECO:0000313" key="4">
    <source>
        <dbReference type="EMBL" id="EJT75300.1"/>
    </source>
</evidence>
<name>J3NVC4_GAET3</name>
<keyword evidence="6" id="KW-1185">Reference proteome</keyword>
<dbReference type="CDD" id="cd11717">
    <property type="entry name" value="THUMP_THUMPD1_like"/>
    <property type="match status" value="1"/>
</dbReference>
<protein>
    <recommendedName>
        <fullName evidence="3">THUMP domain-containing protein</fullName>
    </recommendedName>
</protein>
<evidence type="ECO:0000313" key="6">
    <source>
        <dbReference type="Proteomes" id="UP000006039"/>
    </source>
</evidence>
<dbReference type="Gene3D" id="3.30.2300.10">
    <property type="entry name" value="THUMP superfamily"/>
    <property type="match status" value="1"/>
</dbReference>
<organism evidence="4">
    <name type="scientific">Gaeumannomyces tritici (strain R3-111a-1)</name>
    <name type="common">Wheat and barley take-all root rot fungus</name>
    <name type="synonym">Gaeumannomyces graminis var. tritici</name>
    <dbReference type="NCBI Taxonomy" id="644352"/>
    <lineage>
        <taxon>Eukaryota</taxon>
        <taxon>Fungi</taxon>
        <taxon>Dikarya</taxon>
        <taxon>Ascomycota</taxon>
        <taxon>Pezizomycotina</taxon>
        <taxon>Sordariomycetes</taxon>
        <taxon>Sordariomycetidae</taxon>
        <taxon>Magnaporthales</taxon>
        <taxon>Magnaporthaceae</taxon>
        <taxon>Gaeumannomyces</taxon>
    </lineage>
</organism>
<evidence type="ECO:0000259" key="3">
    <source>
        <dbReference type="PROSITE" id="PS51165"/>
    </source>
</evidence>
<dbReference type="PANTHER" id="PTHR13452:SF10">
    <property type="entry name" value="THUMP DOMAIN-CONTAINING PROTEIN 1"/>
    <property type="match status" value="1"/>
</dbReference>
<feature type="domain" description="THUMP" evidence="3">
    <location>
        <begin position="156"/>
        <end position="296"/>
    </location>
</feature>
<accession>J3NVC4</accession>
<dbReference type="Proteomes" id="UP000006039">
    <property type="component" value="Unassembled WGS sequence"/>
</dbReference>
<reference evidence="6" key="1">
    <citation type="submission" date="2010-07" db="EMBL/GenBank/DDBJ databases">
        <title>The genome sequence of Gaeumannomyces graminis var. tritici strain R3-111a-1.</title>
        <authorList>
            <consortium name="The Broad Institute Genome Sequencing Platform"/>
            <person name="Ma L.-J."/>
            <person name="Dead R."/>
            <person name="Young S."/>
            <person name="Zeng Q."/>
            <person name="Koehrsen M."/>
            <person name="Alvarado L."/>
            <person name="Berlin A."/>
            <person name="Chapman S.B."/>
            <person name="Chen Z."/>
            <person name="Freedman E."/>
            <person name="Gellesch M."/>
            <person name="Goldberg J."/>
            <person name="Griggs A."/>
            <person name="Gujja S."/>
            <person name="Heilman E.R."/>
            <person name="Heiman D."/>
            <person name="Hepburn T."/>
            <person name="Howarth C."/>
            <person name="Jen D."/>
            <person name="Larson L."/>
            <person name="Mehta T."/>
            <person name="Neiman D."/>
            <person name="Pearson M."/>
            <person name="Roberts A."/>
            <person name="Saif S."/>
            <person name="Shea T."/>
            <person name="Shenoy N."/>
            <person name="Sisk P."/>
            <person name="Stolte C."/>
            <person name="Sykes S."/>
            <person name="Walk T."/>
            <person name="White J."/>
            <person name="Yandava C."/>
            <person name="Haas B."/>
            <person name="Nusbaum C."/>
            <person name="Birren B."/>
        </authorList>
    </citation>
    <scope>NUCLEOTIDE SEQUENCE [LARGE SCALE GENOMIC DNA]</scope>
    <source>
        <strain evidence="6">R3-111a-1</strain>
    </source>
</reference>
<dbReference type="RefSeq" id="XP_009221300.1">
    <property type="nucleotide sequence ID" value="XM_009223036.1"/>
</dbReference>
<dbReference type="GO" id="GO:0003723">
    <property type="term" value="F:RNA binding"/>
    <property type="evidence" value="ECO:0007669"/>
    <property type="project" value="UniProtKB-UniRule"/>
</dbReference>
<dbReference type="GeneID" id="20345695"/>
<feature type="compositionally biased region" description="Basic and acidic residues" evidence="2">
    <location>
        <begin position="205"/>
        <end position="221"/>
    </location>
</feature>
<sequence>MSEQKRKGAPRSDSNPAKRKRAGNAGKWQTPHQRSKTDQRGVVEPGYSGIWVTCARSQEAKAAREVQLLFDEYAEKLYGVAPRDDAAAEDEDEDEDIEASIQRELTSMKPENGNGKARDEVFTVLRQSVDCLLFVKTREPIEPVEFAHRICVDAKAAADPKARRSRYLNRLTPITLVGRASDKGMQEVCEGVLPQWFAMKRAKDEGEQQKTVEGATEKTEECSVPAAAAADNDEEKPAYTYAIRATTRNQCPLKRGDVINQIAGMIDDRHKVNLGSPDKVILVDMYQKIYGMSVVDGDWDGLKRYNISELYSQAGSEAKEPKEEQGGSSDTPATENAAQVVDAKNAG</sequence>
<dbReference type="Pfam" id="PF02926">
    <property type="entry name" value="THUMP"/>
    <property type="match status" value="1"/>
</dbReference>
<gene>
    <name evidence="5" type="primary">20345695</name>
    <name evidence="4" type="ORF">GGTG_05237</name>
</gene>